<name>X1E3V7_9ZZZZ</name>
<feature type="domain" description="Ribosomal RNA adenine methylase transferase N-terminal" evidence="5">
    <location>
        <begin position="29"/>
        <end position="173"/>
    </location>
</feature>
<gene>
    <name evidence="6" type="ORF">S01H4_56177</name>
</gene>
<dbReference type="PANTHER" id="PTHR11727">
    <property type="entry name" value="DIMETHYLADENOSINE TRANSFERASE"/>
    <property type="match status" value="1"/>
</dbReference>
<sequence>MAQTKGLLRHFDLRARKGLGQHFLIDEEVLKLVTSAAELTPTDVIMEVGPGLGVLTQELAKQAGWVVTIELDSKLAAILKQTLASFNNVAIVNEDVLKISPEALLQEQKERFSPAISPSRYKVVANLPYYITSPVLRHFLEASLKPQIMVVMVQKEVAEAIVAEPGEMSVLSI</sequence>
<comment type="caution">
    <text evidence="6">The sequence shown here is derived from an EMBL/GenBank/DDBJ whole genome shotgun (WGS) entry which is preliminary data.</text>
</comment>
<dbReference type="Gene3D" id="3.40.50.150">
    <property type="entry name" value="Vaccinia Virus protein VP39"/>
    <property type="match status" value="1"/>
</dbReference>
<dbReference type="InterPro" id="IPR029063">
    <property type="entry name" value="SAM-dependent_MTases_sf"/>
</dbReference>
<dbReference type="Pfam" id="PF00398">
    <property type="entry name" value="RrnaAD"/>
    <property type="match status" value="1"/>
</dbReference>
<dbReference type="InterPro" id="IPR001737">
    <property type="entry name" value="KsgA/Erm"/>
</dbReference>
<organism evidence="6">
    <name type="scientific">marine sediment metagenome</name>
    <dbReference type="NCBI Taxonomy" id="412755"/>
    <lineage>
        <taxon>unclassified sequences</taxon>
        <taxon>metagenomes</taxon>
        <taxon>ecological metagenomes</taxon>
    </lineage>
</organism>
<dbReference type="InterPro" id="IPR020596">
    <property type="entry name" value="rRNA_Ade_Mease_Trfase_CS"/>
</dbReference>
<dbReference type="InterPro" id="IPR020598">
    <property type="entry name" value="rRNA_Ade_methylase_Trfase_N"/>
</dbReference>
<protein>
    <recommendedName>
        <fullName evidence="5">Ribosomal RNA adenine methylase transferase N-terminal domain-containing protein</fullName>
    </recommendedName>
</protein>
<evidence type="ECO:0000259" key="5">
    <source>
        <dbReference type="SMART" id="SM00650"/>
    </source>
</evidence>
<evidence type="ECO:0000256" key="3">
    <source>
        <dbReference type="ARBA" id="ARBA00022691"/>
    </source>
</evidence>
<keyword evidence="4" id="KW-0694">RNA-binding</keyword>
<dbReference type="GO" id="GO:0005829">
    <property type="term" value="C:cytosol"/>
    <property type="evidence" value="ECO:0007669"/>
    <property type="project" value="TreeGrafter"/>
</dbReference>
<dbReference type="SUPFAM" id="SSF53335">
    <property type="entry name" value="S-adenosyl-L-methionine-dependent methyltransferases"/>
    <property type="match status" value="1"/>
</dbReference>
<dbReference type="EMBL" id="BART01032523">
    <property type="protein sequence ID" value="GAH11869.1"/>
    <property type="molecule type" value="Genomic_DNA"/>
</dbReference>
<dbReference type="PANTHER" id="PTHR11727:SF7">
    <property type="entry name" value="DIMETHYLADENOSINE TRANSFERASE-RELATED"/>
    <property type="match status" value="1"/>
</dbReference>
<keyword evidence="2" id="KW-0808">Transferase</keyword>
<keyword evidence="1" id="KW-0489">Methyltransferase</keyword>
<keyword evidence="3" id="KW-0949">S-adenosyl-L-methionine</keyword>
<accession>X1E3V7</accession>
<evidence type="ECO:0000256" key="2">
    <source>
        <dbReference type="ARBA" id="ARBA00022679"/>
    </source>
</evidence>
<evidence type="ECO:0000313" key="6">
    <source>
        <dbReference type="EMBL" id="GAH11869.1"/>
    </source>
</evidence>
<dbReference type="PROSITE" id="PS01131">
    <property type="entry name" value="RRNA_A_DIMETH"/>
    <property type="match status" value="1"/>
</dbReference>
<reference evidence="6" key="1">
    <citation type="journal article" date="2014" name="Front. Microbiol.">
        <title>High frequency of phylogenetically diverse reductive dehalogenase-homologous genes in deep subseafloor sedimentary metagenomes.</title>
        <authorList>
            <person name="Kawai M."/>
            <person name="Futagami T."/>
            <person name="Toyoda A."/>
            <person name="Takaki Y."/>
            <person name="Nishi S."/>
            <person name="Hori S."/>
            <person name="Arai W."/>
            <person name="Tsubouchi T."/>
            <person name="Morono Y."/>
            <person name="Uchiyama I."/>
            <person name="Ito T."/>
            <person name="Fujiyama A."/>
            <person name="Inagaki F."/>
            <person name="Takami H."/>
        </authorList>
    </citation>
    <scope>NUCLEOTIDE SEQUENCE</scope>
    <source>
        <strain evidence="6">Expedition CK06-06</strain>
    </source>
</reference>
<evidence type="ECO:0000256" key="4">
    <source>
        <dbReference type="ARBA" id="ARBA00022884"/>
    </source>
</evidence>
<dbReference type="GO" id="GO:0000179">
    <property type="term" value="F:rRNA (adenine-N6,N6-)-dimethyltransferase activity"/>
    <property type="evidence" value="ECO:0007669"/>
    <property type="project" value="InterPro"/>
</dbReference>
<dbReference type="PROSITE" id="PS51689">
    <property type="entry name" value="SAM_RNA_A_N6_MT"/>
    <property type="match status" value="1"/>
</dbReference>
<proteinExistence type="predicted"/>
<dbReference type="SMART" id="SM00650">
    <property type="entry name" value="rADc"/>
    <property type="match status" value="1"/>
</dbReference>
<dbReference type="GO" id="GO:0003723">
    <property type="term" value="F:RNA binding"/>
    <property type="evidence" value="ECO:0007669"/>
    <property type="project" value="UniProtKB-KW"/>
</dbReference>
<evidence type="ECO:0000256" key="1">
    <source>
        <dbReference type="ARBA" id="ARBA00022603"/>
    </source>
</evidence>
<dbReference type="CDD" id="cd02440">
    <property type="entry name" value="AdoMet_MTases"/>
    <property type="match status" value="1"/>
</dbReference>
<dbReference type="AlphaFoldDB" id="X1E3V7"/>